<proteinExistence type="predicted"/>
<reference evidence="1" key="1">
    <citation type="submission" date="2018-02" db="EMBL/GenBank/DDBJ databases">
        <title>Rhizophora mucronata_Transcriptome.</title>
        <authorList>
            <person name="Meera S.P."/>
            <person name="Sreeshan A."/>
            <person name="Augustine A."/>
        </authorList>
    </citation>
    <scope>NUCLEOTIDE SEQUENCE</scope>
    <source>
        <tissue evidence="1">Leaf</tissue>
    </source>
</reference>
<sequence length="39" mass="4490">MCVEAGPSYEATYRCVLVAFVIEMSLCRHYSFHLGHLKQ</sequence>
<evidence type="ECO:0000313" key="1">
    <source>
        <dbReference type="EMBL" id="MBX15379.1"/>
    </source>
</evidence>
<dbReference type="AlphaFoldDB" id="A0A2P2LBN5"/>
<organism evidence="1">
    <name type="scientific">Rhizophora mucronata</name>
    <name type="common">Asiatic mangrove</name>
    <dbReference type="NCBI Taxonomy" id="61149"/>
    <lineage>
        <taxon>Eukaryota</taxon>
        <taxon>Viridiplantae</taxon>
        <taxon>Streptophyta</taxon>
        <taxon>Embryophyta</taxon>
        <taxon>Tracheophyta</taxon>
        <taxon>Spermatophyta</taxon>
        <taxon>Magnoliopsida</taxon>
        <taxon>eudicotyledons</taxon>
        <taxon>Gunneridae</taxon>
        <taxon>Pentapetalae</taxon>
        <taxon>rosids</taxon>
        <taxon>fabids</taxon>
        <taxon>Malpighiales</taxon>
        <taxon>Rhizophoraceae</taxon>
        <taxon>Rhizophora</taxon>
    </lineage>
</organism>
<name>A0A2P2LBN5_RHIMU</name>
<accession>A0A2P2LBN5</accession>
<protein>
    <submittedName>
        <fullName evidence="1">Uncharacterized protein MANES_10G075600</fullName>
    </submittedName>
</protein>
<dbReference type="EMBL" id="GGEC01034895">
    <property type="protein sequence ID" value="MBX15379.1"/>
    <property type="molecule type" value="Transcribed_RNA"/>
</dbReference>